<dbReference type="Pfam" id="PF00188">
    <property type="entry name" value="CAP"/>
    <property type="match status" value="1"/>
</dbReference>
<evidence type="ECO:0000259" key="3">
    <source>
        <dbReference type="Pfam" id="PF00188"/>
    </source>
</evidence>
<dbReference type="RefSeq" id="WP_073596326.1">
    <property type="nucleotide sequence ID" value="NZ_MRCE01000037.1"/>
</dbReference>
<sequence length="163" mass="17254">MGKFKVKAGLLATVVLLNVSLVQQAQASVSQEVIQLVNQARSQGRLCGNQRFASTQSVSINASLNRAAQAHSSDMAARQQMSHTGSNGSSAGQRAKQAGYGSTFVAENVGLGYTSASAVVNGWLKSPGHCRNIMNPAYNEAGVGAVRGRDGRLYWTMKLGRNR</sequence>
<dbReference type="OrthoDB" id="9783944at2"/>
<evidence type="ECO:0000313" key="4">
    <source>
        <dbReference type="EMBL" id="OKH32662.1"/>
    </source>
</evidence>
<protein>
    <recommendedName>
        <fullName evidence="3">SCP domain-containing protein</fullName>
    </recommendedName>
</protein>
<evidence type="ECO:0000313" key="5">
    <source>
        <dbReference type="Proteomes" id="UP000185860"/>
    </source>
</evidence>
<dbReference type="InterPro" id="IPR014044">
    <property type="entry name" value="CAP_dom"/>
</dbReference>
<dbReference type="EMBL" id="MRCE01000037">
    <property type="protein sequence ID" value="OKH32662.1"/>
    <property type="molecule type" value="Genomic_DNA"/>
</dbReference>
<feature type="region of interest" description="Disordered" evidence="1">
    <location>
        <begin position="69"/>
        <end position="94"/>
    </location>
</feature>
<feature type="domain" description="SCP" evidence="3">
    <location>
        <begin position="35"/>
        <end position="157"/>
    </location>
</feature>
<evidence type="ECO:0000256" key="1">
    <source>
        <dbReference type="SAM" id="MobiDB-lite"/>
    </source>
</evidence>
<dbReference type="SUPFAM" id="SSF55797">
    <property type="entry name" value="PR-1-like"/>
    <property type="match status" value="1"/>
</dbReference>
<feature type="signal peptide" evidence="2">
    <location>
        <begin position="1"/>
        <end position="27"/>
    </location>
</feature>
<name>A0A1U7I8B1_9CYAN</name>
<reference evidence="4 5" key="1">
    <citation type="submission" date="2016-11" db="EMBL/GenBank/DDBJ databases">
        <title>Draft Genome Sequences of Nine Cyanobacterial Strains from Diverse Habitats.</title>
        <authorList>
            <person name="Zhu T."/>
            <person name="Hou S."/>
            <person name="Lu X."/>
            <person name="Hess W.R."/>
        </authorList>
    </citation>
    <scope>NUCLEOTIDE SEQUENCE [LARGE SCALE GENOMIC DNA]</scope>
    <source>
        <strain evidence="4 5">IAM M-71</strain>
    </source>
</reference>
<dbReference type="InterPro" id="IPR035940">
    <property type="entry name" value="CAP_sf"/>
</dbReference>
<feature type="compositionally biased region" description="Polar residues" evidence="1">
    <location>
        <begin position="79"/>
        <end position="92"/>
    </location>
</feature>
<dbReference type="Gene3D" id="3.40.33.10">
    <property type="entry name" value="CAP"/>
    <property type="match status" value="1"/>
</dbReference>
<accession>A0A1U7I8B1</accession>
<dbReference type="STRING" id="454136.NIES2119_25610"/>
<proteinExistence type="predicted"/>
<dbReference type="PANTHER" id="PTHR31157">
    <property type="entry name" value="SCP DOMAIN-CONTAINING PROTEIN"/>
    <property type="match status" value="1"/>
</dbReference>
<dbReference type="PANTHER" id="PTHR31157:SF1">
    <property type="entry name" value="SCP DOMAIN-CONTAINING PROTEIN"/>
    <property type="match status" value="1"/>
</dbReference>
<feature type="chain" id="PRO_5012459717" description="SCP domain-containing protein" evidence="2">
    <location>
        <begin position="28"/>
        <end position="163"/>
    </location>
</feature>
<comment type="caution">
    <text evidence="4">The sequence shown here is derived from an EMBL/GenBank/DDBJ whole genome shotgun (WGS) entry which is preliminary data.</text>
</comment>
<evidence type="ECO:0000256" key="2">
    <source>
        <dbReference type="SAM" id="SignalP"/>
    </source>
</evidence>
<keyword evidence="2" id="KW-0732">Signal</keyword>
<dbReference type="AlphaFoldDB" id="A0A1U7I8B1"/>
<dbReference type="CDD" id="cd05379">
    <property type="entry name" value="CAP_bacterial"/>
    <property type="match status" value="1"/>
</dbReference>
<gene>
    <name evidence="4" type="ORF">NIES2119_25610</name>
</gene>
<organism evidence="4 5">
    <name type="scientific">[Phormidium ambiguum] IAM M-71</name>
    <dbReference type="NCBI Taxonomy" id="454136"/>
    <lineage>
        <taxon>Bacteria</taxon>
        <taxon>Bacillati</taxon>
        <taxon>Cyanobacteriota</taxon>
        <taxon>Cyanophyceae</taxon>
        <taxon>Oscillatoriophycideae</taxon>
        <taxon>Aerosakkonematales</taxon>
        <taxon>Aerosakkonemataceae</taxon>
        <taxon>Floridanema</taxon>
    </lineage>
</organism>
<dbReference type="Proteomes" id="UP000185860">
    <property type="component" value="Unassembled WGS sequence"/>
</dbReference>